<protein>
    <recommendedName>
        <fullName evidence="3">Flavin reductase</fullName>
    </recommendedName>
</protein>
<dbReference type="OrthoDB" id="3393036at2"/>
<name>A0A1C4XQ62_9ACTN</name>
<evidence type="ECO:0000313" key="1">
    <source>
        <dbReference type="EMBL" id="SCF10635.1"/>
    </source>
</evidence>
<sequence>MTSPAQRSRLHVPLRPLWLCRACGGPWPCATARLTLAADYRNSRVALSIYLAGMLYTAVEDLYRLHPQDAPKPGALYDRFLGWAARTCR</sequence>
<dbReference type="STRING" id="121616.GA0070216_10591"/>
<evidence type="ECO:0008006" key="3">
    <source>
        <dbReference type="Google" id="ProtNLM"/>
    </source>
</evidence>
<proteinExistence type="predicted"/>
<dbReference type="AlphaFoldDB" id="A0A1C4XQ62"/>
<reference evidence="2" key="1">
    <citation type="submission" date="2016-06" db="EMBL/GenBank/DDBJ databases">
        <authorList>
            <person name="Varghese N."/>
            <person name="Submissions Spin"/>
        </authorList>
    </citation>
    <scope>NUCLEOTIDE SEQUENCE [LARGE SCALE GENOMIC DNA]</scope>
    <source>
        <strain evidence="2">DSM 44100</strain>
    </source>
</reference>
<gene>
    <name evidence="1" type="ORF">GA0070216_10591</name>
</gene>
<keyword evidence="2" id="KW-1185">Reference proteome</keyword>
<dbReference type="RefSeq" id="WP_091244256.1">
    <property type="nucleotide sequence ID" value="NZ_CP192025.1"/>
</dbReference>
<accession>A0A1C4XQ62</accession>
<dbReference type="Proteomes" id="UP000198797">
    <property type="component" value="Unassembled WGS sequence"/>
</dbReference>
<dbReference type="EMBL" id="FMCU01000005">
    <property type="protein sequence ID" value="SCF10635.1"/>
    <property type="molecule type" value="Genomic_DNA"/>
</dbReference>
<evidence type="ECO:0000313" key="2">
    <source>
        <dbReference type="Proteomes" id="UP000198797"/>
    </source>
</evidence>
<organism evidence="1 2">
    <name type="scientific">Micromonospora matsumotoense</name>
    <dbReference type="NCBI Taxonomy" id="121616"/>
    <lineage>
        <taxon>Bacteria</taxon>
        <taxon>Bacillati</taxon>
        <taxon>Actinomycetota</taxon>
        <taxon>Actinomycetes</taxon>
        <taxon>Micromonosporales</taxon>
        <taxon>Micromonosporaceae</taxon>
        <taxon>Micromonospora</taxon>
    </lineage>
</organism>